<gene>
    <name evidence="1" type="ORF">CYJ19_08975</name>
</gene>
<name>A0A2I1ILG1_9ACTO</name>
<accession>A0A2I1ILG1</accession>
<dbReference type="STRING" id="33007.HMPREF3198_02227"/>
<protein>
    <submittedName>
        <fullName evidence="1">DUF3000 domain-containing protein</fullName>
    </submittedName>
</protein>
<evidence type="ECO:0000313" key="2">
    <source>
        <dbReference type="Proteomes" id="UP000235122"/>
    </source>
</evidence>
<dbReference type="AlphaFoldDB" id="A0A2I1ILG1"/>
<dbReference type="EMBL" id="PKKO01000005">
    <property type="protein sequence ID" value="PKY71958.1"/>
    <property type="molecule type" value="Genomic_DNA"/>
</dbReference>
<evidence type="ECO:0000313" key="1">
    <source>
        <dbReference type="EMBL" id="PKY71958.1"/>
    </source>
</evidence>
<keyword evidence="2" id="KW-1185">Reference proteome</keyword>
<dbReference type="Pfam" id="PF11452">
    <property type="entry name" value="DUF3000"/>
    <property type="match status" value="1"/>
</dbReference>
<organism evidence="1 2">
    <name type="scientific">Winkia neuii</name>
    <dbReference type="NCBI Taxonomy" id="33007"/>
    <lineage>
        <taxon>Bacteria</taxon>
        <taxon>Bacillati</taxon>
        <taxon>Actinomycetota</taxon>
        <taxon>Actinomycetes</taxon>
        <taxon>Actinomycetales</taxon>
        <taxon>Actinomycetaceae</taxon>
        <taxon>Winkia</taxon>
    </lineage>
</organism>
<reference evidence="1 2" key="1">
    <citation type="submission" date="2017-12" db="EMBL/GenBank/DDBJ databases">
        <title>Phylogenetic diversity of female urinary microbiome.</title>
        <authorList>
            <person name="Thomas-White K."/>
            <person name="Wolfe A.J."/>
        </authorList>
    </citation>
    <scope>NUCLEOTIDE SEQUENCE [LARGE SCALE GENOMIC DNA]</scope>
    <source>
        <strain evidence="1 2">UMB0402</strain>
    </source>
</reference>
<dbReference type="InterPro" id="IPR021555">
    <property type="entry name" value="DUF3000"/>
</dbReference>
<proteinExistence type="predicted"/>
<dbReference type="Proteomes" id="UP000235122">
    <property type="component" value="Unassembled WGS sequence"/>
</dbReference>
<sequence>MWYVNEQPPQEFVEALLSLRQTGKKSRWQIQEVPAPANLAPFSAALALAGEGVHARFVVLYDPQGQPGWEGHFRIAIMARSEIEYEFASDPLLADVVWAWLGEALDEAGAGRHAITGTVTRTESQSFGPLQLLGGRLHVELRASWSPNSQILGPQLQAIDYLLMSLTGTQLHEVV</sequence>
<comment type="caution">
    <text evidence="1">The sequence shown here is derived from an EMBL/GenBank/DDBJ whole genome shotgun (WGS) entry which is preliminary data.</text>
</comment>